<evidence type="ECO:0000313" key="1">
    <source>
        <dbReference type="EMBL" id="VVM49134.1"/>
    </source>
</evidence>
<dbReference type="RefSeq" id="WP_150569294.1">
    <property type="nucleotide sequence ID" value="NZ_CABVHF010000001.1"/>
</dbReference>
<dbReference type="Proteomes" id="UP000399692">
    <property type="component" value="Unassembled WGS sequence"/>
</dbReference>
<dbReference type="EMBL" id="CABVHF010000001">
    <property type="protein sequence ID" value="VVM49134.1"/>
    <property type="molecule type" value="Genomic_DNA"/>
</dbReference>
<name>A0A5E6PZS6_PSEFL</name>
<reference evidence="1 2" key="1">
    <citation type="submission" date="2019-09" db="EMBL/GenBank/DDBJ databases">
        <authorList>
            <person name="Chandra G."/>
            <person name="Truman W A."/>
        </authorList>
    </citation>
    <scope>NUCLEOTIDE SEQUENCE [LARGE SCALE GENOMIC DNA]</scope>
    <source>
        <strain evidence="1">PS631</strain>
    </source>
</reference>
<dbReference type="AlphaFoldDB" id="A0A5E6PZS6"/>
<sequence length="75" mass="8387">MHTFTLEYLFNGERRTHQFELKQDHLATHEAALHLIMLHHGDGENSLVMPDADATPAEVLEQAALLGISEVNVVL</sequence>
<accession>A0A5E6PZS6</accession>
<dbReference type="OrthoDB" id="7019745at2"/>
<organism evidence="1 2">
    <name type="scientific">Pseudomonas fluorescens</name>
    <dbReference type="NCBI Taxonomy" id="294"/>
    <lineage>
        <taxon>Bacteria</taxon>
        <taxon>Pseudomonadati</taxon>
        <taxon>Pseudomonadota</taxon>
        <taxon>Gammaproteobacteria</taxon>
        <taxon>Pseudomonadales</taxon>
        <taxon>Pseudomonadaceae</taxon>
        <taxon>Pseudomonas</taxon>
    </lineage>
</organism>
<proteinExistence type="predicted"/>
<gene>
    <name evidence="1" type="ORF">PS631_00714</name>
</gene>
<protein>
    <submittedName>
        <fullName evidence="1">Uncharacterized protein</fullName>
    </submittedName>
</protein>
<evidence type="ECO:0000313" key="2">
    <source>
        <dbReference type="Proteomes" id="UP000399692"/>
    </source>
</evidence>